<feature type="domain" description="Threonine synthase N-terminal" evidence="14">
    <location>
        <begin position="2"/>
        <end position="78"/>
    </location>
</feature>
<dbReference type="Pfam" id="PF14821">
    <property type="entry name" value="Thr_synth_N"/>
    <property type="match status" value="1"/>
</dbReference>
<feature type="modified residue" description="N6-(pyridoxal phosphate)lysine" evidence="12">
    <location>
        <position position="107"/>
    </location>
</feature>
<reference evidence="16" key="1">
    <citation type="submission" date="2017-09" db="EMBL/GenBank/DDBJ databases">
        <authorList>
            <person name="Varghese N."/>
            <person name="Submissions S."/>
        </authorList>
    </citation>
    <scope>NUCLEOTIDE SEQUENCE [LARGE SCALE GENOMIC DNA]</scope>
    <source>
        <strain evidence="16">DSM 25885</strain>
    </source>
</reference>
<keyword evidence="16" id="KW-1185">Reference proteome</keyword>
<evidence type="ECO:0000259" key="14">
    <source>
        <dbReference type="Pfam" id="PF14821"/>
    </source>
</evidence>
<protein>
    <recommendedName>
        <fullName evidence="5 11">Threonine synthase</fullName>
        <ecNumber evidence="4 11">4.2.3.1</ecNumber>
    </recommendedName>
</protein>
<keyword evidence="7" id="KW-0791">Threonine biosynthesis</keyword>
<dbReference type="NCBIfam" id="TIGR00260">
    <property type="entry name" value="thrC"/>
    <property type="match status" value="1"/>
</dbReference>
<dbReference type="InterPro" id="IPR051166">
    <property type="entry name" value="Threonine_Synthase"/>
</dbReference>
<dbReference type="GO" id="GO:0004795">
    <property type="term" value="F:threonine synthase activity"/>
    <property type="evidence" value="ECO:0007669"/>
    <property type="project" value="UniProtKB-UniRule"/>
</dbReference>
<evidence type="ECO:0000256" key="8">
    <source>
        <dbReference type="ARBA" id="ARBA00022898"/>
    </source>
</evidence>
<comment type="cofactor">
    <cofactor evidence="1 12">
        <name>pyridoxal 5'-phosphate</name>
        <dbReference type="ChEBI" id="CHEBI:597326"/>
    </cofactor>
</comment>
<gene>
    <name evidence="15" type="ORF">SAMN06265377_1296</name>
</gene>
<proteinExistence type="inferred from homology"/>
<keyword evidence="9" id="KW-0456">Lyase</keyword>
<dbReference type="Gene3D" id="3.90.1380.10">
    <property type="entry name" value="Threonine synthase, N-terminal domain"/>
    <property type="match status" value="1"/>
</dbReference>
<evidence type="ECO:0000256" key="12">
    <source>
        <dbReference type="PIRSR" id="PIRSR604450-51"/>
    </source>
</evidence>
<dbReference type="AlphaFoldDB" id="A0A285MQN0"/>
<organism evidence="15 16">
    <name type="scientific">Flagellimonas pacifica</name>
    <dbReference type="NCBI Taxonomy" id="1247520"/>
    <lineage>
        <taxon>Bacteria</taxon>
        <taxon>Pseudomonadati</taxon>
        <taxon>Bacteroidota</taxon>
        <taxon>Flavobacteriia</taxon>
        <taxon>Flavobacteriales</taxon>
        <taxon>Flavobacteriaceae</taxon>
        <taxon>Flagellimonas</taxon>
    </lineage>
</organism>
<evidence type="ECO:0000256" key="4">
    <source>
        <dbReference type="ARBA" id="ARBA00013028"/>
    </source>
</evidence>
<dbReference type="Gene3D" id="3.40.50.1100">
    <property type="match status" value="2"/>
</dbReference>
<dbReference type="PROSITE" id="PS00165">
    <property type="entry name" value="DEHYDRATASE_SER_THR"/>
    <property type="match status" value="1"/>
</dbReference>
<dbReference type="Proteomes" id="UP000219048">
    <property type="component" value="Unassembled WGS sequence"/>
</dbReference>
<evidence type="ECO:0000256" key="10">
    <source>
        <dbReference type="ARBA" id="ARBA00049144"/>
    </source>
</evidence>
<dbReference type="EMBL" id="OBEH01000002">
    <property type="protein sequence ID" value="SNY99489.1"/>
    <property type="molecule type" value="Genomic_DNA"/>
</dbReference>
<evidence type="ECO:0000256" key="9">
    <source>
        <dbReference type="ARBA" id="ARBA00023239"/>
    </source>
</evidence>
<evidence type="ECO:0000256" key="2">
    <source>
        <dbReference type="ARBA" id="ARBA00004979"/>
    </source>
</evidence>
<sequence>MKFYSLNNQNIRVSFKEAVIAGIAPDKGLYFPERIEPLPKEFFDNITSLSNHEMAFRAIQQFVEGEIPDAVLKEIIQNVLDFDFPVVEIEENIATLELFHGPTMAFKDVGARFMANCLSHFSHGEKNEVTVLVATSGDTGGAVANGFLGVEGVNVVILYPSRKVSDIQEKQLTTLGQNIVAMEVEGTFDDCQRMVKTAFLDTAITDQKKLTSANSINIARWLPQLFYFLFAYKQAKSKGKEIVFSVPSGNFGNICAGMVAQKLGMPVKQFVAATNANKVVPNFMEKGVYEPMPSVATISNAMDVGDPSNFVRIRHLYQDNFSSLKGNLSSYSFSDEETKLAMKAIHTKTGYVTDPHGAVGYLGLKEYQKSHPDTYGIFLETAHPVKFLDVVEETLELSPEIPPQIQKVMNKDKKSNKISTYEELKSYLKAGTKAVTG</sequence>
<name>A0A285MQN0_9FLAO</name>
<keyword evidence="6" id="KW-0028">Amino-acid biosynthesis</keyword>
<comment type="catalytic activity">
    <reaction evidence="10">
        <text>O-phospho-L-homoserine + H2O = L-threonine + phosphate</text>
        <dbReference type="Rhea" id="RHEA:10840"/>
        <dbReference type="ChEBI" id="CHEBI:15377"/>
        <dbReference type="ChEBI" id="CHEBI:43474"/>
        <dbReference type="ChEBI" id="CHEBI:57590"/>
        <dbReference type="ChEBI" id="CHEBI:57926"/>
        <dbReference type="EC" id="4.2.3.1"/>
    </reaction>
</comment>
<evidence type="ECO:0000256" key="3">
    <source>
        <dbReference type="ARBA" id="ARBA00005517"/>
    </source>
</evidence>
<accession>A0A285MQN0</accession>
<dbReference type="SUPFAM" id="SSF53686">
    <property type="entry name" value="Tryptophan synthase beta subunit-like PLP-dependent enzymes"/>
    <property type="match status" value="1"/>
</dbReference>
<evidence type="ECO:0000256" key="1">
    <source>
        <dbReference type="ARBA" id="ARBA00001933"/>
    </source>
</evidence>
<dbReference type="GO" id="GO:0009088">
    <property type="term" value="P:threonine biosynthetic process"/>
    <property type="evidence" value="ECO:0007669"/>
    <property type="project" value="UniProtKB-UniRule"/>
</dbReference>
<dbReference type="EC" id="4.2.3.1" evidence="4 11"/>
<dbReference type="OrthoDB" id="9763107at2"/>
<evidence type="ECO:0000259" key="13">
    <source>
        <dbReference type="Pfam" id="PF00291"/>
    </source>
</evidence>
<dbReference type="InterPro" id="IPR004450">
    <property type="entry name" value="Thr_synthase-like"/>
</dbReference>
<evidence type="ECO:0000256" key="11">
    <source>
        <dbReference type="NCBIfam" id="TIGR00260"/>
    </source>
</evidence>
<dbReference type="Pfam" id="PF00291">
    <property type="entry name" value="PALP"/>
    <property type="match status" value="1"/>
</dbReference>
<dbReference type="RefSeq" id="WP_097044982.1">
    <property type="nucleotide sequence ID" value="NZ_OBEH01000002.1"/>
</dbReference>
<dbReference type="UniPathway" id="UPA00050">
    <property type="reaction ID" value="UER00065"/>
</dbReference>
<keyword evidence="8 12" id="KW-0663">Pyridoxal phosphate</keyword>
<evidence type="ECO:0000313" key="15">
    <source>
        <dbReference type="EMBL" id="SNY99489.1"/>
    </source>
</evidence>
<dbReference type="InterPro" id="IPR037158">
    <property type="entry name" value="Thr_synth_N_sf"/>
</dbReference>
<dbReference type="InterPro" id="IPR001926">
    <property type="entry name" value="TrpB-like_PALP"/>
</dbReference>
<dbReference type="InterPro" id="IPR036052">
    <property type="entry name" value="TrpB-like_PALP_sf"/>
</dbReference>
<evidence type="ECO:0000313" key="16">
    <source>
        <dbReference type="Proteomes" id="UP000219048"/>
    </source>
</evidence>
<dbReference type="PANTHER" id="PTHR42690:SF1">
    <property type="entry name" value="THREONINE SYNTHASE-LIKE 2"/>
    <property type="match status" value="1"/>
</dbReference>
<dbReference type="GO" id="GO:0030170">
    <property type="term" value="F:pyridoxal phosphate binding"/>
    <property type="evidence" value="ECO:0007669"/>
    <property type="project" value="InterPro"/>
</dbReference>
<evidence type="ECO:0000256" key="7">
    <source>
        <dbReference type="ARBA" id="ARBA00022697"/>
    </source>
</evidence>
<dbReference type="PANTHER" id="PTHR42690">
    <property type="entry name" value="THREONINE SYNTHASE FAMILY MEMBER"/>
    <property type="match status" value="1"/>
</dbReference>
<evidence type="ECO:0000256" key="5">
    <source>
        <dbReference type="ARBA" id="ARBA00018679"/>
    </source>
</evidence>
<dbReference type="InterPro" id="IPR029144">
    <property type="entry name" value="Thr_synth_N"/>
</dbReference>
<feature type="domain" description="Tryptophan synthase beta chain-like PALP" evidence="13">
    <location>
        <begin position="96"/>
        <end position="368"/>
    </location>
</feature>
<dbReference type="InterPro" id="IPR000634">
    <property type="entry name" value="Ser/Thr_deHydtase_PyrdxlP-BS"/>
</dbReference>
<evidence type="ECO:0000256" key="6">
    <source>
        <dbReference type="ARBA" id="ARBA00022605"/>
    </source>
</evidence>
<comment type="pathway">
    <text evidence="2">Amino-acid biosynthesis; L-threonine biosynthesis; L-threonine from L-aspartate: step 5/5.</text>
</comment>
<comment type="similarity">
    <text evidence="3">Belongs to the threonine synthase family.</text>
</comment>